<evidence type="ECO:0000256" key="1">
    <source>
        <dbReference type="SAM" id="SignalP"/>
    </source>
</evidence>
<reference evidence="2" key="2">
    <citation type="journal article" date="2015" name="Data Brief">
        <title>Shoot transcriptome of the giant reed, Arundo donax.</title>
        <authorList>
            <person name="Barrero R.A."/>
            <person name="Guerrero F.D."/>
            <person name="Moolhuijzen P."/>
            <person name="Goolsby J.A."/>
            <person name="Tidwell J."/>
            <person name="Bellgard S.E."/>
            <person name="Bellgard M.I."/>
        </authorList>
    </citation>
    <scope>NUCLEOTIDE SEQUENCE</scope>
    <source>
        <tissue evidence="2">Shoot tissue taken approximately 20 cm above the soil surface</tissue>
    </source>
</reference>
<feature type="chain" id="PRO_5002062387" description="Secreted protein" evidence="1">
    <location>
        <begin position="20"/>
        <end position="119"/>
    </location>
</feature>
<evidence type="ECO:0000313" key="2">
    <source>
        <dbReference type="EMBL" id="JAE17987.1"/>
    </source>
</evidence>
<dbReference type="EMBL" id="GBRH01179909">
    <property type="protein sequence ID" value="JAE17987.1"/>
    <property type="molecule type" value="Transcribed_RNA"/>
</dbReference>
<accession>A0A0A9G0E1</accession>
<reference evidence="2" key="1">
    <citation type="submission" date="2014-09" db="EMBL/GenBank/DDBJ databases">
        <authorList>
            <person name="Magalhaes I.L.F."/>
            <person name="Oliveira U."/>
            <person name="Santos F.R."/>
            <person name="Vidigal T.H.D.A."/>
            <person name="Brescovit A.D."/>
            <person name="Santos A.J."/>
        </authorList>
    </citation>
    <scope>NUCLEOTIDE SEQUENCE</scope>
    <source>
        <tissue evidence="2">Shoot tissue taken approximately 20 cm above the soil surface</tissue>
    </source>
</reference>
<protein>
    <recommendedName>
        <fullName evidence="3">Secreted protein</fullName>
    </recommendedName>
</protein>
<sequence>MYPCLTLTSFFFFPGPAGLALPSSAAPASGATISPSALGSTISPPPTAVFSRLGLSSTRAKWASSVDVGLPSSSFFIAAFSALLVPDLCRIQSELGEDSIFPSISAAIAIAVASLSLKP</sequence>
<proteinExistence type="predicted"/>
<name>A0A0A9G0E1_ARUDO</name>
<evidence type="ECO:0008006" key="3">
    <source>
        <dbReference type="Google" id="ProtNLM"/>
    </source>
</evidence>
<keyword evidence="1" id="KW-0732">Signal</keyword>
<dbReference type="AlphaFoldDB" id="A0A0A9G0E1"/>
<feature type="signal peptide" evidence="1">
    <location>
        <begin position="1"/>
        <end position="19"/>
    </location>
</feature>
<organism evidence="2">
    <name type="scientific">Arundo donax</name>
    <name type="common">Giant reed</name>
    <name type="synonym">Donax arundinaceus</name>
    <dbReference type="NCBI Taxonomy" id="35708"/>
    <lineage>
        <taxon>Eukaryota</taxon>
        <taxon>Viridiplantae</taxon>
        <taxon>Streptophyta</taxon>
        <taxon>Embryophyta</taxon>
        <taxon>Tracheophyta</taxon>
        <taxon>Spermatophyta</taxon>
        <taxon>Magnoliopsida</taxon>
        <taxon>Liliopsida</taxon>
        <taxon>Poales</taxon>
        <taxon>Poaceae</taxon>
        <taxon>PACMAD clade</taxon>
        <taxon>Arundinoideae</taxon>
        <taxon>Arundineae</taxon>
        <taxon>Arundo</taxon>
    </lineage>
</organism>